<dbReference type="Proteomes" id="UP000016900">
    <property type="component" value="Chromosome"/>
</dbReference>
<reference evidence="9 10" key="1">
    <citation type="submission" date="2012-10" db="EMBL/GenBank/DDBJ databases">
        <title>Genome sequence of the symbiont of the pentatomidae stink bug Halyomorpha halys.</title>
        <authorList>
            <person name="Kobayashi H."/>
            <person name="Fujii-Muramatsu R."/>
            <person name="Takeishi K."/>
            <person name="Noda H."/>
        </authorList>
    </citation>
    <scope>NUCLEOTIDE SEQUENCE [LARGE SCALE GENOMIC DNA]</scope>
</reference>
<dbReference type="InterPro" id="IPR023058">
    <property type="entry name" value="PPIase_PpiC_CS"/>
</dbReference>
<evidence type="ECO:0000256" key="5">
    <source>
        <dbReference type="ARBA" id="ARBA00023186"/>
    </source>
</evidence>
<dbReference type="InterPro" id="IPR046357">
    <property type="entry name" value="PPIase_dom_sf"/>
</dbReference>
<dbReference type="Gene3D" id="1.10.4030.10">
    <property type="entry name" value="Porin chaperone SurA, peptide-binding domain"/>
    <property type="match status" value="2"/>
</dbReference>
<dbReference type="PANTHER" id="PTHR47637">
    <property type="entry name" value="CHAPERONE SURA"/>
    <property type="match status" value="1"/>
</dbReference>
<dbReference type="KEGG" id="hhs:HHS_04920"/>
<evidence type="ECO:0000313" key="9">
    <source>
        <dbReference type="EMBL" id="BAO00462.1"/>
    </source>
</evidence>
<dbReference type="Gene3D" id="3.10.50.40">
    <property type="match status" value="2"/>
</dbReference>
<dbReference type="GO" id="GO:0006457">
    <property type="term" value="P:protein folding"/>
    <property type="evidence" value="ECO:0007669"/>
    <property type="project" value="UniProtKB-UniRule"/>
</dbReference>
<comment type="subcellular location">
    <subcellularLocation>
        <location evidence="7">Periplasm</location>
    </subcellularLocation>
    <text evidence="7">Is capable of associating with the outer membrane.</text>
</comment>
<dbReference type="HAMAP" id="MF_01183">
    <property type="entry name" value="Chaperone_SurA"/>
    <property type="match status" value="1"/>
</dbReference>
<keyword evidence="3 7" id="KW-0574">Periplasm</keyword>
<comment type="domain">
    <text evidence="7">The PPIase activity resides only in the second parvulin domain. The N-terminal region and the C-terminal tail are necessary and sufficient for the chaperone activity of SurA. The PPIase activity is dispensable for SurA to function as a chaperone. The N-terminal region and the C-terminal tail are also required for porin recognition.</text>
</comment>
<keyword evidence="2 7" id="KW-0677">Repeat</keyword>
<dbReference type="PROSITE" id="PS50198">
    <property type="entry name" value="PPIC_PPIASE_2"/>
    <property type="match status" value="2"/>
</dbReference>
<dbReference type="SUPFAM" id="SSF54534">
    <property type="entry name" value="FKBP-like"/>
    <property type="match status" value="2"/>
</dbReference>
<evidence type="ECO:0000256" key="4">
    <source>
        <dbReference type="ARBA" id="ARBA00023110"/>
    </source>
</evidence>
<feature type="domain" description="PpiC" evidence="8">
    <location>
        <begin position="157"/>
        <end position="258"/>
    </location>
</feature>
<evidence type="ECO:0000256" key="2">
    <source>
        <dbReference type="ARBA" id="ARBA00022737"/>
    </source>
</evidence>
<dbReference type="Pfam" id="PF00639">
    <property type="entry name" value="Rotamase"/>
    <property type="match status" value="2"/>
</dbReference>
<dbReference type="AlphaFoldDB" id="U3U7R0"/>
<dbReference type="PANTHER" id="PTHR47637:SF1">
    <property type="entry name" value="CHAPERONE SURA"/>
    <property type="match status" value="1"/>
</dbReference>
<dbReference type="InterPro" id="IPR023034">
    <property type="entry name" value="PPIase_SurA"/>
</dbReference>
<evidence type="ECO:0000256" key="7">
    <source>
        <dbReference type="HAMAP-Rule" id="MF_01183"/>
    </source>
</evidence>
<comment type="function">
    <text evidence="7">Chaperone involved in the correct folding and assembly of outer membrane proteins. Recognizes specific patterns of aromatic residues and the orientation of their side chains, which are found more frequently in integral outer membrane proteins. May act in both early periplasmic and late outer membrane-associated steps of protein maturation.</text>
</comment>
<dbReference type="GO" id="GO:0030288">
    <property type="term" value="C:outer membrane-bounded periplasmic space"/>
    <property type="evidence" value="ECO:0007669"/>
    <property type="project" value="InterPro"/>
</dbReference>
<proteinExistence type="inferred from homology"/>
<dbReference type="GO" id="GO:0051082">
    <property type="term" value="F:unfolded protein binding"/>
    <property type="evidence" value="ECO:0007669"/>
    <property type="project" value="UniProtKB-UniRule"/>
</dbReference>
<dbReference type="eggNOG" id="COG0760">
    <property type="taxonomic scope" value="Bacteria"/>
</dbReference>
<gene>
    <name evidence="7 9" type="primary">surA</name>
    <name evidence="9" type="ORF">HHS_04920</name>
</gene>
<feature type="domain" description="PpiC" evidence="8">
    <location>
        <begin position="268"/>
        <end position="368"/>
    </location>
</feature>
<dbReference type="SUPFAM" id="SSF109998">
    <property type="entry name" value="Triger factor/SurA peptide-binding domain-like"/>
    <property type="match status" value="1"/>
</dbReference>
<evidence type="ECO:0000256" key="3">
    <source>
        <dbReference type="ARBA" id="ARBA00022764"/>
    </source>
</evidence>
<keyword evidence="1 7" id="KW-0732">Signal</keyword>
<dbReference type="EC" id="5.2.1.8" evidence="7"/>
<dbReference type="InterPro" id="IPR015391">
    <property type="entry name" value="SurA_N"/>
</dbReference>
<keyword evidence="10" id="KW-1185">Reference proteome</keyword>
<keyword evidence="6 7" id="KW-0413">Isomerase</keyword>
<evidence type="ECO:0000256" key="6">
    <source>
        <dbReference type="ARBA" id="ARBA00023235"/>
    </source>
</evidence>
<dbReference type="InterPro" id="IPR050280">
    <property type="entry name" value="OMP_Chaperone_SurA"/>
</dbReference>
<protein>
    <recommendedName>
        <fullName evidence="7">Chaperone SurA</fullName>
    </recommendedName>
    <alternativeName>
        <fullName evidence="7">Peptidyl-prolyl cis-trans isomerase SurA</fullName>
        <shortName evidence="7">PPIase SurA</shortName>
        <ecNumber evidence="7">5.2.1.8</ecNumber>
    </alternativeName>
    <alternativeName>
        <fullName evidence="7">Rotamase SurA</fullName>
    </alternativeName>
</protein>
<dbReference type="NCBIfam" id="NF008038">
    <property type="entry name" value="PRK10770.1"/>
    <property type="match status" value="1"/>
</dbReference>
<evidence type="ECO:0000313" key="10">
    <source>
        <dbReference type="Proteomes" id="UP000016900"/>
    </source>
</evidence>
<evidence type="ECO:0000259" key="8">
    <source>
        <dbReference type="PROSITE" id="PS50198"/>
    </source>
</evidence>
<dbReference type="GO" id="GO:0042277">
    <property type="term" value="F:peptide binding"/>
    <property type="evidence" value="ECO:0007669"/>
    <property type="project" value="InterPro"/>
</dbReference>
<sequence>MITANAAFAVPHVIDKIVAVVNNEVLLKSEVDSIFNNMVSKANDIGYKLPNDKILRHQILEHQIMDNIILQLGKTIGIQVNDKQLEQVIALQNHITHNQLRKLLASEGISYTTYRKQLRKEILITAIRNNEVRRHIVILPEEVDTISKQISLQNIQHLQINISQILLPLPENAIAKQVNDQEKLAKELIKKIKKGIDFNTLAISYSIAPEALQDGSMGWNTIEELPTIFEQALRTAKKGDIIGPIHSGVGFHILKVNGLRDETKSISATQVHLRHIFLKPSPFLSEDQAVAKLNQIFDRIKNGKTTFIMAANQFSNDSNSAKKGGDLGWSTLEIYDPIFSNAILQLNKGQISKPLHSSFGYHLIQLIDIRKVDKTHETQKERAYRLLFNRKFLEQEQVWMQKQRGMAYVKIMDTYDY</sequence>
<keyword evidence="4 7" id="KW-0697">Rotamase</keyword>
<dbReference type="PROSITE" id="PS01096">
    <property type="entry name" value="PPIC_PPIASE_1"/>
    <property type="match status" value="1"/>
</dbReference>
<dbReference type="PATRIC" id="fig|1235990.3.peg.488"/>
<evidence type="ECO:0000256" key="1">
    <source>
        <dbReference type="ARBA" id="ARBA00022729"/>
    </source>
</evidence>
<name>U3U7R0_9GAMM</name>
<dbReference type="Pfam" id="PF09312">
    <property type="entry name" value="SurA_N"/>
    <property type="match status" value="1"/>
</dbReference>
<accession>U3U7R0</accession>
<dbReference type="InterPro" id="IPR027304">
    <property type="entry name" value="Trigger_fact/SurA_dom_sf"/>
</dbReference>
<dbReference type="EMBL" id="AP012554">
    <property type="protein sequence ID" value="BAO00462.1"/>
    <property type="molecule type" value="Genomic_DNA"/>
</dbReference>
<dbReference type="GO" id="GO:0003755">
    <property type="term" value="F:peptidyl-prolyl cis-trans isomerase activity"/>
    <property type="evidence" value="ECO:0007669"/>
    <property type="project" value="UniProtKB-UniRule"/>
</dbReference>
<comment type="catalytic activity">
    <reaction evidence="7">
        <text>[protein]-peptidylproline (omega=180) = [protein]-peptidylproline (omega=0)</text>
        <dbReference type="Rhea" id="RHEA:16237"/>
        <dbReference type="Rhea" id="RHEA-COMP:10747"/>
        <dbReference type="Rhea" id="RHEA-COMP:10748"/>
        <dbReference type="ChEBI" id="CHEBI:83833"/>
        <dbReference type="ChEBI" id="CHEBI:83834"/>
        <dbReference type="EC" id="5.2.1.8"/>
    </reaction>
</comment>
<dbReference type="GO" id="GO:0043165">
    <property type="term" value="P:Gram-negative-bacterium-type cell outer membrane assembly"/>
    <property type="evidence" value="ECO:0007669"/>
    <property type="project" value="InterPro"/>
</dbReference>
<dbReference type="InterPro" id="IPR000297">
    <property type="entry name" value="PPIase_PpiC"/>
</dbReference>
<dbReference type="STRING" id="1235990.BMSBPS_0117"/>
<organism evidence="9 10">
    <name type="scientific">Candidatus Pantoea carbekii</name>
    <dbReference type="NCBI Taxonomy" id="1235990"/>
    <lineage>
        <taxon>Bacteria</taxon>
        <taxon>Pseudomonadati</taxon>
        <taxon>Pseudomonadota</taxon>
        <taxon>Gammaproteobacteria</taxon>
        <taxon>Enterobacterales</taxon>
        <taxon>Erwiniaceae</taxon>
        <taxon>Pantoea</taxon>
    </lineage>
</organism>
<dbReference type="GO" id="GO:0050821">
    <property type="term" value="P:protein stabilization"/>
    <property type="evidence" value="ECO:0007669"/>
    <property type="project" value="InterPro"/>
</dbReference>
<keyword evidence="5 7" id="KW-0143">Chaperone</keyword>